<dbReference type="Proteomes" id="UP001610335">
    <property type="component" value="Unassembled WGS sequence"/>
</dbReference>
<protein>
    <recommendedName>
        <fullName evidence="6">DUF4139 domain-containing protein</fullName>
    </recommendedName>
</protein>
<evidence type="ECO:0000256" key="1">
    <source>
        <dbReference type="SAM" id="MobiDB-lite"/>
    </source>
</evidence>
<dbReference type="PANTHER" id="PTHR31005">
    <property type="entry name" value="DUF4139 DOMAIN-CONTAINING PROTEIN"/>
    <property type="match status" value="1"/>
</dbReference>
<organism evidence="4 5">
    <name type="scientific">Aspergillus cavernicola</name>
    <dbReference type="NCBI Taxonomy" id="176166"/>
    <lineage>
        <taxon>Eukaryota</taxon>
        <taxon>Fungi</taxon>
        <taxon>Dikarya</taxon>
        <taxon>Ascomycota</taxon>
        <taxon>Pezizomycotina</taxon>
        <taxon>Eurotiomycetes</taxon>
        <taxon>Eurotiomycetidae</taxon>
        <taxon>Eurotiales</taxon>
        <taxon>Aspergillaceae</taxon>
        <taxon>Aspergillus</taxon>
        <taxon>Aspergillus subgen. Nidulantes</taxon>
    </lineage>
</organism>
<comment type="caution">
    <text evidence="4">The sequence shown here is derived from an EMBL/GenBank/DDBJ whole genome shotgun (WGS) entry which is preliminary data.</text>
</comment>
<feature type="region of interest" description="Disordered" evidence="1">
    <location>
        <begin position="88"/>
        <end position="117"/>
    </location>
</feature>
<feature type="domain" description="DUF4140" evidence="3">
    <location>
        <begin position="19"/>
        <end position="149"/>
    </location>
</feature>
<dbReference type="EMBL" id="JBFXLS010000025">
    <property type="protein sequence ID" value="KAL2827393.1"/>
    <property type="molecule type" value="Genomic_DNA"/>
</dbReference>
<evidence type="ECO:0000313" key="5">
    <source>
        <dbReference type="Proteomes" id="UP001610335"/>
    </source>
</evidence>
<keyword evidence="5" id="KW-1185">Reference proteome</keyword>
<dbReference type="InterPro" id="IPR025554">
    <property type="entry name" value="DUF4140"/>
</dbReference>
<evidence type="ECO:0000313" key="4">
    <source>
        <dbReference type="EMBL" id="KAL2827393.1"/>
    </source>
</evidence>
<reference evidence="4 5" key="1">
    <citation type="submission" date="2024-07" db="EMBL/GenBank/DDBJ databases">
        <title>Section-level genome sequencing and comparative genomics of Aspergillus sections Usti and Cavernicolus.</title>
        <authorList>
            <consortium name="Lawrence Berkeley National Laboratory"/>
            <person name="Nybo J.L."/>
            <person name="Vesth T.C."/>
            <person name="Theobald S."/>
            <person name="Frisvad J.C."/>
            <person name="Larsen T.O."/>
            <person name="Kjaerboelling I."/>
            <person name="Rothschild-Mancinelli K."/>
            <person name="Lyhne E.K."/>
            <person name="Kogle M.E."/>
            <person name="Barry K."/>
            <person name="Clum A."/>
            <person name="Na H."/>
            <person name="Ledsgaard L."/>
            <person name="Lin J."/>
            <person name="Lipzen A."/>
            <person name="Kuo A."/>
            <person name="Riley R."/>
            <person name="Mondo S."/>
            <person name="LaButti K."/>
            <person name="Haridas S."/>
            <person name="Pangalinan J."/>
            <person name="Salamov A.A."/>
            <person name="Simmons B.A."/>
            <person name="Magnuson J.K."/>
            <person name="Chen J."/>
            <person name="Drula E."/>
            <person name="Henrissat B."/>
            <person name="Wiebenga A."/>
            <person name="Lubbers R.J."/>
            <person name="Gomes A.C."/>
            <person name="Makela M.R."/>
            <person name="Stajich J."/>
            <person name="Grigoriev I.V."/>
            <person name="Mortensen U.H."/>
            <person name="De vries R.P."/>
            <person name="Baker S.E."/>
            <person name="Andersen M.R."/>
        </authorList>
    </citation>
    <scope>NUCLEOTIDE SEQUENCE [LARGE SCALE GENOMIC DNA]</scope>
    <source>
        <strain evidence="4 5">CBS 600.67</strain>
    </source>
</reference>
<feature type="compositionally biased region" description="Polar residues" evidence="1">
    <location>
        <begin position="604"/>
        <end position="613"/>
    </location>
</feature>
<gene>
    <name evidence="4" type="ORF">BDW59DRAFT_144195</name>
</gene>
<name>A0ABR4IHZ6_9EURO</name>
<evidence type="ECO:0000259" key="2">
    <source>
        <dbReference type="Pfam" id="PF13598"/>
    </source>
</evidence>
<feature type="region of interest" description="Disordered" evidence="1">
    <location>
        <begin position="530"/>
        <end position="613"/>
    </location>
</feature>
<dbReference type="InterPro" id="IPR037291">
    <property type="entry name" value="DUF4139"/>
</dbReference>
<feature type="compositionally biased region" description="Acidic residues" evidence="1">
    <location>
        <begin position="93"/>
        <end position="112"/>
    </location>
</feature>
<proteinExistence type="predicted"/>
<accession>A0ABR4IHZ6</accession>
<sequence>MASIAESELLISELPTTEITLSPNQVTVIREIHTAIQPGQNEITILGLDPNVDTNSIRIEGSGPATITDLQTDIIPRREHFNDVYHFEHNESESEPNDNDEDEVSEDEDEEGLHDPKLQTLRHEIDLIEEKLSRARSDIISSRSVLNFLDDYGKGLQNEENKDVTKLSEFLDIYRSRHDAEAERNHKATVEVQVQGKELARAQREVERRKKRYLKEQRVVFKAARARKEKRARAREQERRERSRKYGELYQFWTQRVGQVVVSLDSQGIDKSVALTPGSSRRGSVVGEKEVVEPATTTTSQGAAIEVMLRLSYIIPGQSWTCRYELAINSPMSSARMTYRAEFKNSSSETWRDTRVTLSSSQASFSGLGVRIPSLDTWNIKLVTAASKASPSWDRILDMPRASLGPMPPAWKPTGLFGQPAPQVPAARQGSLFGRPVERSQGLFGEAQQGQASNSIPSPYGASPFGLFGGGGGGGGFGGFGNQERSRSMGLFGARAQEQTQSVKDSESDATSSTVEMPVVGSGFGSHVNQEQQPGGVFGNGSGSTMKQEQAQPGGLFGSGFGRSMNQQQPQSAGLFGSQVQTQPVQHSNQLFGRGVPSAEHSHTQPPQSTAPTRSMFAIGAPEITHTEEASKTISTTVELEGNDDNTDTQTLTTEPLDHQDSVKQNYGMTTTYKLPGCRTLAPSFVSRRHVLAEIDLESVALTYVIVPKHREAAFLRARIRNTSSLTLQPGPVGITVDGSFVGTAKLETCGANVFFNISLGIDPGIEVKYAKPVVKSTTGAMFFSKEDGARFRRECWVKNTKGSAVDVLVSDQVPVSEDEKLRVRVLQPPGLDWEGDKAGIKIEDSKGDGTVALQKNGEVKWTLRLEANQEIRLVLEYETKVPSGSDVSPV</sequence>
<dbReference type="InterPro" id="IPR011935">
    <property type="entry name" value="CHP02231"/>
</dbReference>
<evidence type="ECO:0008006" key="6">
    <source>
        <dbReference type="Google" id="ProtNLM"/>
    </source>
</evidence>
<feature type="domain" description="DUF4139" evidence="2">
    <location>
        <begin position="309"/>
        <end position="883"/>
    </location>
</feature>
<evidence type="ECO:0000259" key="3">
    <source>
        <dbReference type="Pfam" id="PF13600"/>
    </source>
</evidence>
<dbReference type="Pfam" id="PF13598">
    <property type="entry name" value="DUF4139"/>
    <property type="match status" value="1"/>
</dbReference>
<dbReference type="PANTHER" id="PTHR31005:SF8">
    <property type="entry name" value="DUF4139 DOMAIN-CONTAINING PROTEIN"/>
    <property type="match status" value="1"/>
</dbReference>
<dbReference type="Pfam" id="PF13600">
    <property type="entry name" value="DUF4140"/>
    <property type="match status" value="1"/>
</dbReference>
<feature type="compositionally biased region" description="Polar residues" evidence="1">
    <location>
        <begin position="564"/>
        <end position="591"/>
    </location>
</feature>